<gene>
    <name evidence="11" type="ORF">AA23TX_01087</name>
</gene>
<keyword evidence="2" id="KW-0723">Serine/threonine-protein kinase</keyword>
<dbReference type="InterPro" id="IPR008271">
    <property type="entry name" value="Ser/Thr_kinase_AS"/>
</dbReference>
<dbReference type="PROSITE" id="PS50011">
    <property type="entry name" value="PROTEIN_KINASE_DOM"/>
    <property type="match status" value="1"/>
</dbReference>
<dbReference type="Pfam" id="PF00069">
    <property type="entry name" value="Pkinase"/>
    <property type="match status" value="1"/>
</dbReference>
<keyword evidence="5" id="KW-0418">Kinase</keyword>
<dbReference type="AlphaFoldDB" id="A0A6I8LKG6"/>
<dbReference type="InterPro" id="IPR000719">
    <property type="entry name" value="Prot_kinase_dom"/>
</dbReference>
<dbReference type="PANTHER" id="PTHR43289">
    <property type="entry name" value="MITOGEN-ACTIVATED PROTEIN KINASE KINASE KINASE 20-RELATED"/>
    <property type="match status" value="1"/>
</dbReference>
<keyword evidence="12" id="KW-1185">Reference proteome</keyword>
<dbReference type="Proteomes" id="UP000399805">
    <property type="component" value="Unassembled WGS sequence"/>
</dbReference>
<keyword evidence="4 7" id="KW-0547">Nucleotide-binding</keyword>
<evidence type="ECO:0000256" key="2">
    <source>
        <dbReference type="ARBA" id="ARBA00022527"/>
    </source>
</evidence>
<proteinExistence type="predicted"/>
<keyword evidence="9" id="KW-0812">Transmembrane</keyword>
<evidence type="ECO:0000256" key="8">
    <source>
        <dbReference type="SAM" id="MobiDB-lite"/>
    </source>
</evidence>
<evidence type="ECO:0000256" key="6">
    <source>
        <dbReference type="ARBA" id="ARBA00022840"/>
    </source>
</evidence>
<feature type="region of interest" description="Disordered" evidence="8">
    <location>
        <begin position="299"/>
        <end position="358"/>
    </location>
</feature>
<dbReference type="SUPFAM" id="SSF56112">
    <property type="entry name" value="Protein kinase-like (PK-like)"/>
    <property type="match status" value="1"/>
</dbReference>
<feature type="compositionally biased region" description="Gly residues" evidence="8">
    <location>
        <begin position="334"/>
        <end position="357"/>
    </location>
</feature>
<dbReference type="EC" id="2.7.11.1" evidence="1"/>
<evidence type="ECO:0000256" key="4">
    <source>
        <dbReference type="ARBA" id="ARBA00022741"/>
    </source>
</evidence>
<sequence>MSAPAELVAALPQYDIGAEIGEGGMGVVFAGTHRTLGRSVAIKQLPWDVLNHQASSELFDREARVLASLDHPHIVPVYDYVRTGREHLLVMERLDGGTVHSRFHGGGVSGEQACAIGLAMLAGLHAAHRAGVLHLDVKPRNLLFNLQGVVKVADFGIARVISEGATLVTHGGEILGTPAYIAPEQAMGNALSPAADVYAAGTVLYELLSRQLPFDNTRGAISMMRQHMFTDPRPIAGVPMPIAGVIMRSLARELDARYREAESFAADLAGAATAVYGPGWLERSGVPVLHLTPRVIAGLNSPTAPGPPGEARTRPVQRPPGPNATLVAPSGPDTGPGPGDGRTGDGGPESGRTGEGSGSNAAVLWLRLAAAAAAIVLVVLALLNPEQLPHQASPTLNLGAQPVTVPVEVDLSKPLTLTGTGNPGRVALTLSAAGIPLGSAETEAKAAGNGFTAQLTLPAIARWVVGGAVTATVQTGPVTQTFTLLTSQHPLASAMGAGSLILALFALAYLESGLRTIRNGHRWRGASVGGPVLGLLFGAVAWLCVSVLRVHEPAPGFGAGCAVAGAVAAGLVVAAARRRASTVVSRPSGR</sequence>
<keyword evidence="6 7" id="KW-0067">ATP-binding</keyword>
<dbReference type="GO" id="GO:0004674">
    <property type="term" value="F:protein serine/threonine kinase activity"/>
    <property type="evidence" value="ECO:0007669"/>
    <property type="project" value="UniProtKB-KW"/>
</dbReference>
<accession>A0A6I8LKG6</accession>
<evidence type="ECO:0000256" key="1">
    <source>
        <dbReference type="ARBA" id="ARBA00012513"/>
    </source>
</evidence>
<dbReference type="CDD" id="cd14014">
    <property type="entry name" value="STKc_PknB_like"/>
    <property type="match status" value="1"/>
</dbReference>
<feature type="domain" description="Protein kinase" evidence="10">
    <location>
        <begin position="14"/>
        <end position="269"/>
    </location>
</feature>
<dbReference type="GO" id="GO:0005524">
    <property type="term" value="F:ATP binding"/>
    <property type="evidence" value="ECO:0007669"/>
    <property type="project" value="UniProtKB-UniRule"/>
</dbReference>
<keyword evidence="3" id="KW-0808">Transferase</keyword>
<evidence type="ECO:0000313" key="11">
    <source>
        <dbReference type="EMBL" id="VVJ16066.1"/>
    </source>
</evidence>
<reference evidence="11 12" key="1">
    <citation type="submission" date="2019-09" db="EMBL/GenBank/DDBJ databases">
        <authorList>
            <person name="Leyn A S."/>
        </authorList>
    </citation>
    <scope>NUCLEOTIDE SEQUENCE [LARGE SCALE GENOMIC DNA]</scope>
    <source>
        <strain evidence="11">AA231_1</strain>
    </source>
</reference>
<feature type="binding site" evidence="7">
    <location>
        <position position="43"/>
    </location>
    <ligand>
        <name>ATP</name>
        <dbReference type="ChEBI" id="CHEBI:30616"/>
    </ligand>
</feature>
<feature type="transmembrane region" description="Helical" evidence="9">
    <location>
        <begin position="531"/>
        <end position="551"/>
    </location>
</feature>
<evidence type="ECO:0000256" key="3">
    <source>
        <dbReference type="ARBA" id="ARBA00022679"/>
    </source>
</evidence>
<evidence type="ECO:0000259" key="10">
    <source>
        <dbReference type="PROSITE" id="PS50011"/>
    </source>
</evidence>
<dbReference type="InterPro" id="IPR011009">
    <property type="entry name" value="Kinase-like_dom_sf"/>
</dbReference>
<evidence type="ECO:0000256" key="9">
    <source>
        <dbReference type="SAM" id="Phobius"/>
    </source>
</evidence>
<dbReference type="PROSITE" id="PS00107">
    <property type="entry name" value="PROTEIN_KINASE_ATP"/>
    <property type="match status" value="1"/>
</dbReference>
<dbReference type="SMART" id="SM00220">
    <property type="entry name" value="S_TKc"/>
    <property type="match status" value="1"/>
</dbReference>
<organism evidence="11 12">
    <name type="scientific">Amycolatopsis camponoti</name>
    <dbReference type="NCBI Taxonomy" id="2606593"/>
    <lineage>
        <taxon>Bacteria</taxon>
        <taxon>Bacillati</taxon>
        <taxon>Actinomycetota</taxon>
        <taxon>Actinomycetes</taxon>
        <taxon>Pseudonocardiales</taxon>
        <taxon>Pseudonocardiaceae</taxon>
        <taxon>Amycolatopsis</taxon>
    </lineage>
</organism>
<feature type="transmembrane region" description="Helical" evidence="9">
    <location>
        <begin position="491"/>
        <end position="510"/>
    </location>
</feature>
<evidence type="ECO:0000256" key="5">
    <source>
        <dbReference type="ARBA" id="ARBA00022777"/>
    </source>
</evidence>
<feature type="transmembrane region" description="Helical" evidence="9">
    <location>
        <begin position="557"/>
        <end position="576"/>
    </location>
</feature>
<dbReference type="EMBL" id="CABVGP010000001">
    <property type="protein sequence ID" value="VVJ16066.1"/>
    <property type="molecule type" value="Genomic_DNA"/>
</dbReference>
<dbReference type="Gene3D" id="1.10.510.10">
    <property type="entry name" value="Transferase(Phosphotransferase) domain 1"/>
    <property type="match status" value="1"/>
</dbReference>
<dbReference type="RefSeq" id="WP_155541461.1">
    <property type="nucleotide sequence ID" value="NZ_CABVGP010000001.1"/>
</dbReference>
<evidence type="ECO:0000256" key="7">
    <source>
        <dbReference type="PROSITE-ProRule" id="PRU10141"/>
    </source>
</evidence>
<evidence type="ECO:0000313" key="12">
    <source>
        <dbReference type="Proteomes" id="UP000399805"/>
    </source>
</evidence>
<name>A0A6I8LKG6_9PSEU</name>
<dbReference type="InterPro" id="IPR017441">
    <property type="entry name" value="Protein_kinase_ATP_BS"/>
</dbReference>
<keyword evidence="9" id="KW-1133">Transmembrane helix</keyword>
<dbReference type="PANTHER" id="PTHR43289:SF6">
    <property type="entry name" value="SERINE_THREONINE-PROTEIN KINASE NEKL-3"/>
    <property type="match status" value="1"/>
</dbReference>
<dbReference type="PROSITE" id="PS00108">
    <property type="entry name" value="PROTEIN_KINASE_ST"/>
    <property type="match status" value="1"/>
</dbReference>
<keyword evidence="9" id="KW-0472">Membrane</keyword>
<protein>
    <recommendedName>
        <fullName evidence="1">non-specific serine/threonine protein kinase</fullName>
        <ecNumber evidence="1">2.7.11.1</ecNumber>
    </recommendedName>
</protein>